<dbReference type="STRING" id="3880.A0A072V130"/>
<dbReference type="PANTHER" id="PTHR48223:SF1">
    <property type="entry name" value="ABC TRANSMEMBRANE TYPE-1 DOMAIN-CONTAINING PROTEIN"/>
    <property type="match status" value="1"/>
</dbReference>
<dbReference type="EnsemblPlants" id="KEH31820">
    <property type="protein sequence ID" value="KEH31820"/>
    <property type="gene ID" value="MTR_4g105500"/>
</dbReference>
<evidence type="ECO:0000313" key="3">
    <source>
        <dbReference type="EMBL" id="KEH31820.1"/>
    </source>
</evidence>
<feature type="region of interest" description="Disordered" evidence="1">
    <location>
        <begin position="110"/>
        <end position="137"/>
    </location>
</feature>
<keyword evidence="2" id="KW-0812">Transmembrane</keyword>
<evidence type="ECO:0000256" key="1">
    <source>
        <dbReference type="SAM" id="MobiDB-lite"/>
    </source>
</evidence>
<evidence type="ECO:0000313" key="4">
    <source>
        <dbReference type="EnsemblPlants" id="KEH31820"/>
    </source>
</evidence>
<dbReference type="Proteomes" id="UP000002051">
    <property type="component" value="Chromosome 4"/>
</dbReference>
<feature type="transmembrane region" description="Helical" evidence="2">
    <location>
        <begin position="238"/>
        <end position="261"/>
    </location>
</feature>
<dbReference type="HOGENOM" id="CLU_837760_0_0_1"/>
<accession>A0A072V130</accession>
<dbReference type="PANTHER" id="PTHR48223">
    <property type="entry name" value="DEFECTIVE 2759, PUTATIVE ISOFORM 1-RELATED"/>
    <property type="match status" value="1"/>
</dbReference>
<evidence type="ECO:0000313" key="5">
    <source>
        <dbReference type="Proteomes" id="UP000002051"/>
    </source>
</evidence>
<reference evidence="3 5" key="2">
    <citation type="journal article" date="2014" name="BMC Genomics">
        <title>An improved genome release (version Mt4.0) for the model legume Medicago truncatula.</title>
        <authorList>
            <person name="Tang H."/>
            <person name="Krishnakumar V."/>
            <person name="Bidwell S."/>
            <person name="Rosen B."/>
            <person name="Chan A."/>
            <person name="Zhou S."/>
            <person name="Gentzbittel L."/>
            <person name="Childs K.L."/>
            <person name="Yandell M."/>
            <person name="Gundlach H."/>
            <person name="Mayer K.F."/>
            <person name="Schwartz D.C."/>
            <person name="Town C.D."/>
        </authorList>
    </citation>
    <scope>GENOME REANNOTATION</scope>
    <source>
        <strain evidence="3">A17</strain>
        <strain evidence="4 5">cv. Jemalong A17</strain>
    </source>
</reference>
<sequence>MGRFSSGSNFPGANRTLLGSIGAGLNVTFSTRNLPWNKRLKLKQCLTKHHLIGRADWHHMLKQTTCLSVGPPHICGSKFTPLTITAFKGSDQNDDSIRRDNGLKVRKTSVRVEEKGGVKSKSPKTRNVPLPSASDADESLAASSGVHKLFKKWLTILCSPPSNQRVEEILGEPPPGGLPETSQGMQRIEKSQTLKVVWSTFQALDATIKIPLLIFAPFFLAVNAIYGPEVSKELTPLWVMGPFIVALYIKMVQVLCALYVYSFKQTVKVIKSLPSFCKLAHNYVFDGKIKEDIKVHILQPILNIKNADYKQLTIKLLKVLAEWIGEKYLDFVESIWPYYCRTIRFLKRSNLI</sequence>
<keyword evidence="5" id="KW-1185">Reference proteome</keyword>
<reference evidence="3 5" key="1">
    <citation type="journal article" date="2011" name="Nature">
        <title>The Medicago genome provides insight into the evolution of rhizobial symbioses.</title>
        <authorList>
            <person name="Young N.D."/>
            <person name="Debelle F."/>
            <person name="Oldroyd G.E."/>
            <person name="Geurts R."/>
            <person name="Cannon S.B."/>
            <person name="Udvardi M.K."/>
            <person name="Benedito V.A."/>
            <person name="Mayer K.F."/>
            <person name="Gouzy J."/>
            <person name="Schoof H."/>
            <person name="Van de Peer Y."/>
            <person name="Proost S."/>
            <person name="Cook D.R."/>
            <person name="Meyers B.C."/>
            <person name="Spannagl M."/>
            <person name="Cheung F."/>
            <person name="De Mita S."/>
            <person name="Krishnakumar V."/>
            <person name="Gundlach H."/>
            <person name="Zhou S."/>
            <person name="Mudge J."/>
            <person name="Bharti A.K."/>
            <person name="Murray J.D."/>
            <person name="Naoumkina M.A."/>
            <person name="Rosen B."/>
            <person name="Silverstein K.A."/>
            <person name="Tang H."/>
            <person name="Rombauts S."/>
            <person name="Zhao P.X."/>
            <person name="Zhou P."/>
            <person name="Barbe V."/>
            <person name="Bardou P."/>
            <person name="Bechner M."/>
            <person name="Bellec A."/>
            <person name="Berger A."/>
            <person name="Berges H."/>
            <person name="Bidwell S."/>
            <person name="Bisseling T."/>
            <person name="Choisne N."/>
            <person name="Couloux A."/>
            <person name="Denny R."/>
            <person name="Deshpande S."/>
            <person name="Dai X."/>
            <person name="Doyle J.J."/>
            <person name="Dudez A.M."/>
            <person name="Farmer A.D."/>
            <person name="Fouteau S."/>
            <person name="Franken C."/>
            <person name="Gibelin C."/>
            <person name="Gish J."/>
            <person name="Goldstein S."/>
            <person name="Gonzalez A.J."/>
            <person name="Green P.J."/>
            <person name="Hallab A."/>
            <person name="Hartog M."/>
            <person name="Hua A."/>
            <person name="Humphray S.J."/>
            <person name="Jeong D.H."/>
            <person name="Jing Y."/>
            <person name="Jocker A."/>
            <person name="Kenton S.M."/>
            <person name="Kim D.J."/>
            <person name="Klee K."/>
            <person name="Lai H."/>
            <person name="Lang C."/>
            <person name="Lin S."/>
            <person name="Macmil S.L."/>
            <person name="Magdelenat G."/>
            <person name="Matthews L."/>
            <person name="McCorrison J."/>
            <person name="Monaghan E.L."/>
            <person name="Mun J.H."/>
            <person name="Najar F.Z."/>
            <person name="Nicholson C."/>
            <person name="Noirot C."/>
            <person name="O'Bleness M."/>
            <person name="Paule C.R."/>
            <person name="Poulain J."/>
            <person name="Prion F."/>
            <person name="Qin B."/>
            <person name="Qu C."/>
            <person name="Retzel E.F."/>
            <person name="Riddle C."/>
            <person name="Sallet E."/>
            <person name="Samain S."/>
            <person name="Samson N."/>
            <person name="Sanders I."/>
            <person name="Saurat O."/>
            <person name="Scarpelli C."/>
            <person name="Schiex T."/>
            <person name="Segurens B."/>
            <person name="Severin A.J."/>
            <person name="Sherrier D.J."/>
            <person name="Shi R."/>
            <person name="Sims S."/>
            <person name="Singer S.R."/>
            <person name="Sinharoy S."/>
            <person name="Sterck L."/>
            <person name="Viollet A."/>
            <person name="Wang B.B."/>
            <person name="Wang K."/>
            <person name="Wang M."/>
            <person name="Wang X."/>
            <person name="Warfsmann J."/>
            <person name="Weissenbach J."/>
            <person name="White D.D."/>
            <person name="White J.D."/>
            <person name="Wiley G.B."/>
            <person name="Wincker P."/>
            <person name="Xing Y."/>
            <person name="Yang L."/>
            <person name="Yao Z."/>
            <person name="Ying F."/>
            <person name="Zhai J."/>
            <person name="Zhou L."/>
            <person name="Zuber A."/>
            <person name="Denarie J."/>
            <person name="Dixon R.A."/>
            <person name="May G.D."/>
            <person name="Schwartz D.C."/>
            <person name="Rogers J."/>
            <person name="Quetier F."/>
            <person name="Town C.D."/>
            <person name="Roe B.A."/>
        </authorList>
    </citation>
    <scope>NUCLEOTIDE SEQUENCE [LARGE SCALE GENOMIC DNA]</scope>
    <source>
        <strain evidence="3">A17</strain>
        <strain evidence="4 5">cv. Jemalong A17</strain>
    </source>
</reference>
<keyword evidence="2" id="KW-0472">Membrane</keyword>
<reference evidence="4" key="3">
    <citation type="submission" date="2015-04" db="UniProtKB">
        <authorList>
            <consortium name="EnsemblPlants"/>
        </authorList>
    </citation>
    <scope>IDENTIFICATION</scope>
    <source>
        <strain evidence="4">cv. Jemalong A17</strain>
    </source>
</reference>
<name>A0A072V130_MEDTR</name>
<evidence type="ECO:0000256" key="2">
    <source>
        <dbReference type="SAM" id="Phobius"/>
    </source>
</evidence>
<proteinExistence type="predicted"/>
<protein>
    <submittedName>
        <fullName evidence="3">Embryo defective 2759 protein, putative</fullName>
    </submittedName>
</protein>
<organism evidence="3 5">
    <name type="scientific">Medicago truncatula</name>
    <name type="common">Barrel medic</name>
    <name type="synonym">Medicago tribuloides</name>
    <dbReference type="NCBI Taxonomy" id="3880"/>
    <lineage>
        <taxon>Eukaryota</taxon>
        <taxon>Viridiplantae</taxon>
        <taxon>Streptophyta</taxon>
        <taxon>Embryophyta</taxon>
        <taxon>Tracheophyta</taxon>
        <taxon>Spermatophyta</taxon>
        <taxon>Magnoliopsida</taxon>
        <taxon>eudicotyledons</taxon>
        <taxon>Gunneridae</taxon>
        <taxon>Pentapetalae</taxon>
        <taxon>rosids</taxon>
        <taxon>fabids</taxon>
        <taxon>Fabales</taxon>
        <taxon>Fabaceae</taxon>
        <taxon>Papilionoideae</taxon>
        <taxon>50 kb inversion clade</taxon>
        <taxon>NPAAA clade</taxon>
        <taxon>Hologalegina</taxon>
        <taxon>IRL clade</taxon>
        <taxon>Trifolieae</taxon>
        <taxon>Medicago</taxon>
    </lineage>
</organism>
<dbReference type="AlphaFoldDB" id="A0A072V130"/>
<keyword evidence="2" id="KW-1133">Transmembrane helix</keyword>
<dbReference type="EMBL" id="CM001220">
    <property type="protein sequence ID" value="KEH31820.1"/>
    <property type="molecule type" value="Genomic_DNA"/>
</dbReference>
<gene>
    <name evidence="3" type="ordered locus">MTR_4g105500</name>
</gene>
<feature type="transmembrane region" description="Helical" evidence="2">
    <location>
        <begin position="208"/>
        <end position="226"/>
    </location>
</feature>